<dbReference type="Gene3D" id="2.50.20.20">
    <property type="match status" value="1"/>
</dbReference>
<comment type="caution">
    <text evidence="5">The sequence shown here is derived from an EMBL/GenBank/DDBJ whole genome shotgun (WGS) entry which is preliminary data.</text>
</comment>
<dbReference type="Proteomes" id="UP000320085">
    <property type="component" value="Unassembled WGS sequence"/>
</dbReference>
<keyword evidence="4" id="KW-0732">Signal</keyword>
<accession>A0A543PVD6</accession>
<evidence type="ECO:0000256" key="4">
    <source>
        <dbReference type="SAM" id="SignalP"/>
    </source>
</evidence>
<comment type="similarity">
    <text evidence="2">Belongs to the LppX/LprAFG lipoprotein family.</text>
</comment>
<dbReference type="InterPro" id="IPR029046">
    <property type="entry name" value="LolA/LolB/LppX"/>
</dbReference>
<reference evidence="5 6" key="1">
    <citation type="submission" date="2019-06" db="EMBL/GenBank/DDBJ databases">
        <title>Sequencing the genomes of 1000 actinobacteria strains.</title>
        <authorList>
            <person name="Klenk H.-P."/>
        </authorList>
    </citation>
    <scope>NUCLEOTIDE SEQUENCE [LARGE SCALE GENOMIC DNA]</scope>
    <source>
        <strain evidence="5 6">DSM 21776</strain>
    </source>
</reference>
<evidence type="ECO:0000313" key="5">
    <source>
        <dbReference type="EMBL" id="TQN48006.1"/>
    </source>
</evidence>
<dbReference type="Pfam" id="PF07161">
    <property type="entry name" value="LppX_LprAFG"/>
    <property type="match status" value="1"/>
</dbReference>
<evidence type="ECO:0000256" key="3">
    <source>
        <dbReference type="ARBA" id="ARBA00022475"/>
    </source>
</evidence>
<sequence length="274" mass="28523">MAQEIDDMTLTFRRVAAALILPAVLATAACGKQAEPTPGATTAAGATSSAAATTSDTASSTAQPYQDKAALIAGLKSGATSATTAHVSMDMTAAGEKISMQGDTKIDATNPAMQVSMDMGSQMKLDMLLVDKKIYLKGMPGLPAGKWAVVDSSSDIGKQMESSLAQADPTKMYDQFEKAVTDVKPIGEDSVDGDKAYKYELTLDTKAMGASLAGSSGVKVPDTITYLAWVDDANHLRKVTFDIMGSKATMTMSKYGEPVDITAPPASQTVKAPM</sequence>
<dbReference type="SUPFAM" id="SSF89392">
    <property type="entry name" value="Prokaryotic lipoproteins and lipoprotein localization factors"/>
    <property type="match status" value="1"/>
</dbReference>
<feature type="signal peptide" evidence="4">
    <location>
        <begin position="1"/>
        <end position="28"/>
    </location>
</feature>
<evidence type="ECO:0000256" key="2">
    <source>
        <dbReference type="ARBA" id="ARBA00009194"/>
    </source>
</evidence>
<dbReference type="InterPro" id="IPR009830">
    <property type="entry name" value="LppX/LprAFG"/>
</dbReference>
<evidence type="ECO:0000313" key="6">
    <source>
        <dbReference type="Proteomes" id="UP000320085"/>
    </source>
</evidence>
<protein>
    <submittedName>
        <fullName evidence="5">Uncharacterized protein DUF1396</fullName>
    </submittedName>
</protein>
<keyword evidence="3" id="KW-0472">Membrane</keyword>
<comment type="subcellular location">
    <subcellularLocation>
        <location evidence="1">Cell envelope</location>
    </subcellularLocation>
</comment>
<organism evidence="5 6">
    <name type="scientific">Humibacillus xanthopallidus</name>
    <dbReference type="NCBI Taxonomy" id="412689"/>
    <lineage>
        <taxon>Bacteria</taxon>
        <taxon>Bacillati</taxon>
        <taxon>Actinomycetota</taxon>
        <taxon>Actinomycetes</taxon>
        <taxon>Micrococcales</taxon>
        <taxon>Intrasporangiaceae</taxon>
        <taxon>Humibacillus</taxon>
    </lineage>
</organism>
<dbReference type="EMBL" id="VFQF01000001">
    <property type="protein sequence ID" value="TQN48006.1"/>
    <property type="molecule type" value="Genomic_DNA"/>
</dbReference>
<dbReference type="AlphaFoldDB" id="A0A543PVD6"/>
<feature type="chain" id="PRO_5039524151" evidence="4">
    <location>
        <begin position="29"/>
        <end position="274"/>
    </location>
</feature>
<keyword evidence="3" id="KW-1003">Cell membrane</keyword>
<name>A0A543PVD6_9MICO</name>
<dbReference type="GO" id="GO:0030313">
    <property type="term" value="C:cell envelope"/>
    <property type="evidence" value="ECO:0007669"/>
    <property type="project" value="UniProtKB-SubCell"/>
</dbReference>
<gene>
    <name evidence="5" type="ORF">FHX52_1128</name>
</gene>
<evidence type="ECO:0000256" key="1">
    <source>
        <dbReference type="ARBA" id="ARBA00004196"/>
    </source>
</evidence>
<proteinExistence type="inferred from homology"/>
<dbReference type="OrthoDB" id="3781094at2"/>